<name>A0AAV3AW12_PYXAD</name>
<evidence type="ECO:0000313" key="4">
    <source>
        <dbReference type="EMBL" id="DBA26902.1"/>
    </source>
</evidence>
<keyword evidence="2" id="KW-0812">Transmembrane</keyword>
<dbReference type="InterPro" id="IPR028129">
    <property type="entry name" value="Consortin_C"/>
</dbReference>
<feature type="compositionally biased region" description="Polar residues" evidence="1">
    <location>
        <begin position="163"/>
        <end position="182"/>
    </location>
</feature>
<dbReference type="EMBL" id="DYDO01000004">
    <property type="protein sequence ID" value="DBA26902.1"/>
    <property type="molecule type" value="Genomic_DNA"/>
</dbReference>
<dbReference type="InterPro" id="IPR042318">
    <property type="entry name" value="Consortin"/>
</dbReference>
<evidence type="ECO:0000259" key="3">
    <source>
        <dbReference type="Pfam" id="PF15281"/>
    </source>
</evidence>
<keyword evidence="2" id="KW-0472">Membrane</keyword>
<dbReference type="GO" id="GO:0071253">
    <property type="term" value="F:connexin binding"/>
    <property type="evidence" value="ECO:0007669"/>
    <property type="project" value="InterPro"/>
</dbReference>
<reference evidence="4" key="1">
    <citation type="thesis" date="2020" institute="ProQuest LLC" country="789 East Eisenhower Parkway, Ann Arbor, MI, USA">
        <title>Comparative Genomics and Chromosome Evolution.</title>
        <authorList>
            <person name="Mudd A.B."/>
        </authorList>
    </citation>
    <scope>NUCLEOTIDE SEQUENCE</scope>
    <source>
        <strain evidence="4">1538</strain>
        <tissue evidence="4">Blood</tissue>
    </source>
</reference>
<feature type="compositionally biased region" description="Polar residues" evidence="1">
    <location>
        <begin position="98"/>
        <end position="125"/>
    </location>
</feature>
<dbReference type="GO" id="GO:0030133">
    <property type="term" value="C:transport vesicle"/>
    <property type="evidence" value="ECO:0007669"/>
    <property type="project" value="TreeGrafter"/>
</dbReference>
<feature type="region of interest" description="Disordered" evidence="1">
    <location>
        <begin position="163"/>
        <end position="186"/>
    </location>
</feature>
<comment type="caution">
    <text evidence="4">The sequence shown here is derived from an EMBL/GenBank/DDBJ whole genome shotgun (WGS) entry which is preliminary data.</text>
</comment>
<dbReference type="PANTHER" id="PTHR28581:SF1">
    <property type="entry name" value="CONSORTIN"/>
    <property type="match status" value="1"/>
</dbReference>
<accession>A0AAV3AW12</accession>
<proteinExistence type="predicted"/>
<gene>
    <name evidence="4" type="ORF">GDO54_011101</name>
</gene>
<dbReference type="GO" id="GO:0005802">
    <property type="term" value="C:trans-Golgi network"/>
    <property type="evidence" value="ECO:0007669"/>
    <property type="project" value="InterPro"/>
</dbReference>
<evidence type="ECO:0000256" key="1">
    <source>
        <dbReference type="SAM" id="MobiDB-lite"/>
    </source>
</evidence>
<feature type="transmembrane region" description="Helical" evidence="2">
    <location>
        <begin position="345"/>
        <end position="368"/>
    </location>
</feature>
<dbReference type="Pfam" id="PF15281">
    <property type="entry name" value="Consortin_C"/>
    <property type="match status" value="1"/>
</dbReference>
<dbReference type="GO" id="GO:0042998">
    <property type="term" value="P:positive regulation of Golgi to plasma membrane protein transport"/>
    <property type="evidence" value="ECO:0007669"/>
    <property type="project" value="InterPro"/>
</dbReference>
<feature type="domain" description="Consortin C-terminal" evidence="3">
    <location>
        <begin position="291"/>
        <end position="401"/>
    </location>
</feature>
<sequence>MPFAVPLVWREPKEHHSDCYFCVSKIAGFSKKTKSKIVYPDCECALRPVPHDAENPVPVPSTSVTVRDMSDEEQEDDVDVNKCYEPQFEEGTEGRANPDSSFSSGDAGKNNNLLQPEATTNSSDVSEIETFSKEGVEEQAESPMVDKLISEATVHTDCVSSAQDDITEGSSSLECSSPTTKDTATRDGITGEKLIINADGKTGEQGQFFESGADQKCSRESPSRAQHQAAVEFIASLLNGDLKESESFLAQLEFQEETFSEEEMSPSPGETVLGDSFLSLDELAKRIEIEEVRPVAGLVSILKKRDGSEGDQTFQSSQKPAKRKVRFQETEDALEQEEISGGSCILLIALCLLTVFLSIGGTALYCTFGDINSSVCKDFAANMDFYYTRAVQGIDELRHWLFVT</sequence>
<evidence type="ECO:0000256" key="2">
    <source>
        <dbReference type="SAM" id="Phobius"/>
    </source>
</evidence>
<keyword evidence="5" id="KW-1185">Reference proteome</keyword>
<organism evidence="4 5">
    <name type="scientific">Pyxicephalus adspersus</name>
    <name type="common">African bullfrog</name>
    <dbReference type="NCBI Taxonomy" id="30357"/>
    <lineage>
        <taxon>Eukaryota</taxon>
        <taxon>Metazoa</taxon>
        <taxon>Chordata</taxon>
        <taxon>Craniata</taxon>
        <taxon>Vertebrata</taxon>
        <taxon>Euteleostomi</taxon>
        <taxon>Amphibia</taxon>
        <taxon>Batrachia</taxon>
        <taxon>Anura</taxon>
        <taxon>Neobatrachia</taxon>
        <taxon>Ranoidea</taxon>
        <taxon>Pyxicephalidae</taxon>
        <taxon>Pyxicephalinae</taxon>
        <taxon>Pyxicephalus</taxon>
    </lineage>
</organism>
<dbReference type="GO" id="GO:0005886">
    <property type="term" value="C:plasma membrane"/>
    <property type="evidence" value="ECO:0007669"/>
    <property type="project" value="TreeGrafter"/>
</dbReference>
<evidence type="ECO:0000313" key="5">
    <source>
        <dbReference type="Proteomes" id="UP001181693"/>
    </source>
</evidence>
<feature type="region of interest" description="Disordered" evidence="1">
    <location>
        <begin position="52"/>
        <end position="141"/>
    </location>
</feature>
<dbReference type="Proteomes" id="UP001181693">
    <property type="component" value="Unassembled WGS sequence"/>
</dbReference>
<dbReference type="AlphaFoldDB" id="A0AAV3AW12"/>
<keyword evidence="2" id="KW-1133">Transmembrane helix</keyword>
<protein>
    <recommendedName>
        <fullName evidence="3">Consortin C-terminal domain-containing protein</fullName>
    </recommendedName>
</protein>
<dbReference type="PANTHER" id="PTHR28581">
    <property type="entry name" value="CONSORTIN"/>
    <property type="match status" value="1"/>
</dbReference>